<name>A0A5B3FRS0_9BACT</name>
<evidence type="ECO:0000313" key="2">
    <source>
        <dbReference type="Proteomes" id="UP000323567"/>
    </source>
</evidence>
<dbReference type="Gene3D" id="3.40.50.300">
    <property type="entry name" value="P-loop containing nucleotide triphosphate hydrolases"/>
    <property type="match status" value="1"/>
</dbReference>
<reference evidence="1 2" key="1">
    <citation type="journal article" date="2019" name="Nat. Med.">
        <title>A library of human gut bacterial isolates paired with longitudinal multiomics data enables mechanistic microbiome research.</title>
        <authorList>
            <person name="Poyet M."/>
            <person name="Groussin M."/>
            <person name="Gibbons S.M."/>
            <person name="Avila-Pacheco J."/>
            <person name="Jiang X."/>
            <person name="Kearney S.M."/>
            <person name="Perrotta A.R."/>
            <person name="Berdy B."/>
            <person name="Zhao S."/>
            <person name="Lieberman T.D."/>
            <person name="Swanson P.K."/>
            <person name="Smith M."/>
            <person name="Roesemann S."/>
            <person name="Alexander J.E."/>
            <person name="Rich S.A."/>
            <person name="Livny J."/>
            <person name="Vlamakis H."/>
            <person name="Clish C."/>
            <person name="Bullock K."/>
            <person name="Deik A."/>
            <person name="Scott J."/>
            <person name="Pierce K.A."/>
            <person name="Xavier R.J."/>
            <person name="Alm E.J."/>
        </authorList>
    </citation>
    <scope>NUCLEOTIDE SEQUENCE [LARGE SCALE GENOMIC DNA]</scope>
    <source>
        <strain evidence="1 2">BIOML-A2</strain>
    </source>
</reference>
<dbReference type="EMBL" id="VVXK01000046">
    <property type="protein sequence ID" value="KAA2364215.1"/>
    <property type="molecule type" value="Genomic_DNA"/>
</dbReference>
<dbReference type="InterPro" id="IPR027417">
    <property type="entry name" value="P-loop_NTPase"/>
</dbReference>
<proteinExistence type="predicted"/>
<accession>A0A5B3FRS0</accession>
<dbReference type="AlphaFoldDB" id="A0A5B3FRS0"/>
<dbReference type="Proteomes" id="UP000323567">
    <property type="component" value="Unassembled WGS sequence"/>
</dbReference>
<evidence type="ECO:0000313" key="1">
    <source>
        <dbReference type="EMBL" id="KAA2364215.1"/>
    </source>
</evidence>
<gene>
    <name evidence="1" type="ORF">F2Y13_15675</name>
</gene>
<dbReference type="Pfam" id="PF13479">
    <property type="entry name" value="AAA_24"/>
    <property type="match status" value="1"/>
</dbReference>
<dbReference type="SUPFAM" id="SSF52540">
    <property type="entry name" value="P-loop containing nucleoside triphosphate hydrolases"/>
    <property type="match status" value="1"/>
</dbReference>
<dbReference type="RefSeq" id="WP_149887960.1">
    <property type="nucleotide sequence ID" value="NZ_VVXK01000046.1"/>
</dbReference>
<comment type="caution">
    <text evidence="1">The sequence shown here is derived from an EMBL/GenBank/DDBJ whole genome shotgun (WGS) entry which is preliminary data.</text>
</comment>
<sequence>MQLRHSQRRAAKMRLALQGASGSGKTYSSLLIAHGMTSDWSKIAVIDTENGSADLYAHLGTYNVLSLSEPYNPEKYIDAIGICESAGMEVIIIDSISHCWDYLLDFHANLQGNSFANWAKVTPRQNAFIQRILNSSCHVICTMRSKQEYVLNERNGKMIPEKVGLKAVQRDNVDYEFTIVFDVNMKHYALASKDRTELFAGKAEFPLTEQVGMQILDWCNQCRTQPSANYGTSYPAGRIAQ</sequence>
<protein>
    <submittedName>
        <fullName evidence="1">AAA family ATPase</fullName>
    </submittedName>
</protein>
<organism evidence="1 2">
    <name type="scientific">Alistipes shahii</name>
    <dbReference type="NCBI Taxonomy" id="328814"/>
    <lineage>
        <taxon>Bacteria</taxon>
        <taxon>Pseudomonadati</taxon>
        <taxon>Bacteroidota</taxon>
        <taxon>Bacteroidia</taxon>
        <taxon>Bacteroidales</taxon>
        <taxon>Rikenellaceae</taxon>
        <taxon>Alistipes</taxon>
    </lineage>
</organism>